<dbReference type="Pfam" id="PF00364">
    <property type="entry name" value="Biotin_lipoyl"/>
    <property type="match status" value="1"/>
</dbReference>
<dbReference type="EC" id="2.3.1.-" evidence="4"/>
<feature type="region of interest" description="Disordered" evidence="5">
    <location>
        <begin position="176"/>
        <end position="203"/>
    </location>
</feature>
<dbReference type="InterPro" id="IPR000089">
    <property type="entry name" value="Biotin_lipoyl"/>
</dbReference>
<dbReference type="Pfam" id="PF00198">
    <property type="entry name" value="2-oxoacid_dh"/>
    <property type="match status" value="1"/>
</dbReference>
<dbReference type="CDD" id="cd06849">
    <property type="entry name" value="lipoyl_domain"/>
    <property type="match status" value="1"/>
</dbReference>
<dbReference type="GO" id="GO:0045254">
    <property type="term" value="C:pyruvate dehydrogenase complex"/>
    <property type="evidence" value="ECO:0007669"/>
    <property type="project" value="InterPro"/>
</dbReference>
<feature type="compositionally biased region" description="Polar residues" evidence="5">
    <location>
        <begin position="118"/>
        <end position="129"/>
    </location>
</feature>
<proteinExistence type="inferred from homology"/>
<dbReference type="Gene3D" id="4.10.320.10">
    <property type="entry name" value="E3-binding domain"/>
    <property type="match status" value="1"/>
</dbReference>
<evidence type="ECO:0000256" key="3">
    <source>
        <dbReference type="ARBA" id="ARBA00022823"/>
    </source>
</evidence>
<evidence type="ECO:0000313" key="8">
    <source>
        <dbReference type="EMBL" id="TCP54030.1"/>
    </source>
</evidence>
<keyword evidence="4 8" id="KW-0808">Transferase</keyword>
<evidence type="ECO:0000259" key="7">
    <source>
        <dbReference type="PROSITE" id="PS51826"/>
    </source>
</evidence>
<gene>
    <name evidence="8" type="ORF">EV191_10370</name>
</gene>
<reference evidence="8 9" key="1">
    <citation type="submission" date="2019-03" db="EMBL/GenBank/DDBJ databases">
        <title>Genomic Encyclopedia of Type Strains, Phase IV (KMG-IV): sequencing the most valuable type-strain genomes for metagenomic binning, comparative biology and taxonomic classification.</title>
        <authorList>
            <person name="Goeker M."/>
        </authorList>
    </citation>
    <scope>NUCLEOTIDE SEQUENCE [LARGE SCALE GENOMIC DNA]</scope>
    <source>
        <strain evidence="8 9">DSM 45765</strain>
    </source>
</reference>
<accession>A0A4R2QVF8</accession>
<dbReference type="PROSITE" id="PS00189">
    <property type="entry name" value="LIPOYL"/>
    <property type="match status" value="1"/>
</dbReference>
<dbReference type="Proteomes" id="UP000294911">
    <property type="component" value="Unassembled WGS sequence"/>
</dbReference>
<feature type="region of interest" description="Disordered" evidence="5">
    <location>
        <begin position="87"/>
        <end position="131"/>
    </location>
</feature>
<feature type="domain" description="Peripheral subunit-binding (PSBD)" evidence="7">
    <location>
        <begin position="139"/>
        <end position="176"/>
    </location>
</feature>
<evidence type="ECO:0000256" key="5">
    <source>
        <dbReference type="SAM" id="MobiDB-lite"/>
    </source>
</evidence>
<comment type="cofactor">
    <cofactor evidence="1 4">
        <name>(R)-lipoate</name>
        <dbReference type="ChEBI" id="CHEBI:83088"/>
    </cofactor>
</comment>
<dbReference type="SUPFAM" id="SSF51230">
    <property type="entry name" value="Single hybrid motif"/>
    <property type="match status" value="1"/>
</dbReference>
<comment type="caution">
    <text evidence="8">The sequence shown here is derived from an EMBL/GenBank/DDBJ whole genome shotgun (WGS) entry which is preliminary data.</text>
</comment>
<dbReference type="PROSITE" id="PS50968">
    <property type="entry name" value="BIOTINYL_LIPOYL"/>
    <property type="match status" value="1"/>
</dbReference>
<feature type="compositionally biased region" description="Gly residues" evidence="5">
    <location>
        <begin position="93"/>
        <end position="107"/>
    </location>
</feature>
<dbReference type="InterPro" id="IPR004167">
    <property type="entry name" value="PSBD"/>
</dbReference>
<dbReference type="Pfam" id="PF02817">
    <property type="entry name" value="E3_binding"/>
    <property type="match status" value="1"/>
</dbReference>
<dbReference type="PANTHER" id="PTHR23151">
    <property type="entry name" value="DIHYDROLIPOAMIDE ACETYL/SUCCINYL-TRANSFERASE-RELATED"/>
    <property type="match status" value="1"/>
</dbReference>
<dbReference type="Gene3D" id="3.30.559.10">
    <property type="entry name" value="Chloramphenicol acetyltransferase-like domain"/>
    <property type="match status" value="1"/>
</dbReference>
<dbReference type="InterPro" id="IPR001078">
    <property type="entry name" value="2-oxoacid_DH_actylTfrase"/>
</dbReference>
<dbReference type="OrthoDB" id="9805770at2"/>
<dbReference type="EMBL" id="SLXQ01000003">
    <property type="protein sequence ID" value="TCP54030.1"/>
    <property type="molecule type" value="Genomic_DNA"/>
</dbReference>
<evidence type="ECO:0000256" key="1">
    <source>
        <dbReference type="ARBA" id="ARBA00001938"/>
    </source>
</evidence>
<dbReference type="InterPro" id="IPR003016">
    <property type="entry name" value="2-oxoA_DH_lipoyl-BS"/>
</dbReference>
<dbReference type="AlphaFoldDB" id="A0A4R2QVF8"/>
<keyword evidence="8" id="KW-0670">Pyruvate</keyword>
<evidence type="ECO:0000256" key="4">
    <source>
        <dbReference type="RuleBase" id="RU003423"/>
    </source>
</evidence>
<keyword evidence="3 4" id="KW-0450">Lipoyl</keyword>
<dbReference type="SUPFAM" id="SSF47005">
    <property type="entry name" value="Peripheral subunit-binding domain of 2-oxo acid dehydrogenase complex"/>
    <property type="match status" value="1"/>
</dbReference>
<dbReference type="GO" id="GO:0016746">
    <property type="term" value="F:acyltransferase activity"/>
    <property type="evidence" value="ECO:0007669"/>
    <property type="project" value="UniProtKB-KW"/>
</dbReference>
<comment type="similarity">
    <text evidence="2 4">Belongs to the 2-oxoacid dehydrogenase family.</text>
</comment>
<organism evidence="8 9">
    <name type="scientific">Tamaricihabitans halophyticus</name>
    <dbReference type="NCBI Taxonomy" id="1262583"/>
    <lineage>
        <taxon>Bacteria</taxon>
        <taxon>Bacillati</taxon>
        <taxon>Actinomycetota</taxon>
        <taxon>Actinomycetes</taxon>
        <taxon>Pseudonocardiales</taxon>
        <taxon>Pseudonocardiaceae</taxon>
        <taxon>Tamaricihabitans</taxon>
    </lineage>
</organism>
<evidence type="ECO:0000259" key="6">
    <source>
        <dbReference type="PROSITE" id="PS50968"/>
    </source>
</evidence>
<dbReference type="PROSITE" id="PS51826">
    <property type="entry name" value="PSBD"/>
    <property type="match status" value="1"/>
</dbReference>
<sequence>MREQPLVMPKMSMTMEEGTLVVWHKSPGDEIRSGDVVCEVTTDKVDMEVESPLAGTLARIVAQPEDVVPVGEPIAFIASDADDLLDGLLDGPSGNGSAGSGSSGDGSAGDDPAKSEPATASPTPVSANDSAASAQGSVAAVPYARTRAAELGVELATVQPTGPHGTIRVADVEGQAGQPAPAVQPAPAPAPAVPAPAAPARGKRGPRALIADRMSASAQIPQFTVYRELNLDTARRAGASWTAVLTHAFAHALRAFPALNAVWTGDDVQRLDVVGVALAVDTPKGLIAPVLRDPDLVTLPVLDRQLRELVGRARDGKLGLADLDGASTTVSNLGSWQVESFNALLTPPQATALSLGAVGPQVVPVEDGIGVRTRCRVGLTLDHRVGDGADGARLLATMQQLLEHG</sequence>
<evidence type="ECO:0000313" key="9">
    <source>
        <dbReference type="Proteomes" id="UP000294911"/>
    </source>
</evidence>
<feature type="domain" description="Lipoyl-binding" evidence="6">
    <location>
        <begin position="3"/>
        <end position="78"/>
    </location>
</feature>
<dbReference type="PANTHER" id="PTHR23151:SF90">
    <property type="entry name" value="DIHYDROLIPOYLLYSINE-RESIDUE ACETYLTRANSFERASE COMPONENT OF PYRUVATE DEHYDROGENASE COMPLEX, MITOCHONDRIAL-RELATED"/>
    <property type="match status" value="1"/>
</dbReference>
<feature type="compositionally biased region" description="Pro residues" evidence="5">
    <location>
        <begin position="182"/>
        <end position="197"/>
    </location>
</feature>
<dbReference type="Gene3D" id="2.40.50.100">
    <property type="match status" value="1"/>
</dbReference>
<keyword evidence="9" id="KW-1185">Reference proteome</keyword>
<dbReference type="InterPro" id="IPR023213">
    <property type="entry name" value="CAT-like_dom_sf"/>
</dbReference>
<keyword evidence="4" id="KW-0012">Acyltransferase</keyword>
<dbReference type="SUPFAM" id="SSF52777">
    <property type="entry name" value="CoA-dependent acyltransferases"/>
    <property type="match status" value="1"/>
</dbReference>
<dbReference type="GO" id="GO:0006086">
    <property type="term" value="P:pyruvate decarboxylation to acetyl-CoA"/>
    <property type="evidence" value="ECO:0007669"/>
    <property type="project" value="InterPro"/>
</dbReference>
<dbReference type="InterPro" id="IPR036625">
    <property type="entry name" value="E3-bd_dom_sf"/>
</dbReference>
<protein>
    <recommendedName>
        <fullName evidence="4">Dihydrolipoamide acetyltransferase component of pyruvate dehydrogenase complex</fullName>
        <ecNumber evidence="4">2.3.1.-</ecNumber>
    </recommendedName>
</protein>
<evidence type="ECO:0000256" key="2">
    <source>
        <dbReference type="ARBA" id="ARBA00007317"/>
    </source>
</evidence>
<dbReference type="InterPro" id="IPR011053">
    <property type="entry name" value="Single_hybrid_motif"/>
</dbReference>
<dbReference type="RefSeq" id="WP_132876817.1">
    <property type="nucleotide sequence ID" value="NZ_SLXQ01000003.1"/>
</dbReference>
<dbReference type="InterPro" id="IPR045257">
    <property type="entry name" value="E2/Pdx1"/>
</dbReference>
<name>A0A4R2QVF8_9PSEU</name>